<evidence type="ECO:0000256" key="4">
    <source>
        <dbReference type="SAM" id="MobiDB-lite"/>
    </source>
</evidence>
<dbReference type="GO" id="GO:0002188">
    <property type="term" value="P:translation reinitiation"/>
    <property type="evidence" value="ECO:0007669"/>
    <property type="project" value="TreeGrafter"/>
</dbReference>
<dbReference type="Pfam" id="PF01253">
    <property type="entry name" value="SUI1"/>
    <property type="match status" value="1"/>
</dbReference>
<evidence type="ECO:0000313" key="6">
    <source>
        <dbReference type="EMBL" id="SFF33470.1"/>
    </source>
</evidence>
<proteinExistence type="inferred from homology"/>
<dbReference type="RefSeq" id="WP_091547919.1">
    <property type="nucleotide sequence ID" value="NZ_FONY01000026.1"/>
</dbReference>
<gene>
    <name evidence="6" type="ORF">SAMN04488541_102663</name>
</gene>
<sequence length="115" mass="12502">MSKNKSKNREGVVYSTDPDFSYEEDKENEVETSPPAQQKLIISLDKKGRAGKVVTLITGFVGTEEDIEGLCKKLKNKCGTGGSTKDGEILIQGDFREKIMALLAAEGYKVKKSGG</sequence>
<dbReference type="OrthoDB" id="9792915at2"/>
<dbReference type="Proteomes" id="UP000199513">
    <property type="component" value="Unassembled WGS sequence"/>
</dbReference>
<dbReference type="InterPro" id="IPR001950">
    <property type="entry name" value="SUI1"/>
</dbReference>
<dbReference type="SUPFAM" id="SSF55159">
    <property type="entry name" value="eIF1-like"/>
    <property type="match status" value="1"/>
</dbReference>
<dbReference type="PANTHER" id="PTHR12789:SF0">
    <property type="entry name" value="DENSITY-REGULATED PROTEIN"/>
    <property type="match status" value="1"/>
</dbReference>
<dbReference type="AlphaFoldDB" id="A0A1I2HVR3"/>
<keyword evidence="3" id="KW-0648">Protein biosynthesis</keyword>
<dbReference type="PROSITE" id="PS50296">
    <property type="entry name" value="SUI1"/>
    <property type="match status" value="1"/>
</dbReference>
<evidence type="ECO:0000259" key="5">
    <source>
        <dbReference type="PROSITE" id="PS50296"/>
    </source>
</evidence>
<protein>
    <submittedName>
        <fullName evidence="6">Translation initiation factor 1</fullName>
    </submittedName>
</protein>
<evidence type="ECO:0000256" key="2">
    <source>
        <dbReference type="ARBA" id="ARBA00022845"/>
    </source>
</evidence>
<organism evidence="6 7">
    <name type="scientific">Thermoflexibacter ruber</name>
    <dbReference type="NCBI Taxonomy" id="1003"/>
    <lineage>
        <taxon>Bacteria</taxon>
        <taxon>Pseudomonadati</taxon>
        <taxon>Bacteroidota</taxon>
        <taxon>Cytophagia</taxon>
        <taxon>Cytophagales</taxon>
        <taxon>Thermoflexibacteraceae</taxon>
        <taxon>Thermoflexibacter</taxon>
    </lineage>
</organism>
<keyword evidence="2" id="KW-0810">Translation regulation</keyword>
<dbReference type="PIRSF" id="PIRSF037511">
    <property type="entry name" value="Transl_init_SUI1_pro"/>
    <property type="match status" value="1"/>
</dbReference>
<dbReference type="EMBL" id="FONY01000026">
    <property type="protein sequence ID" value="SFF33470.1"/>
    <property type="molecule type" value="Genomic_DNA"/>
</dbReference>
<dbReference type="PANTHER" id="PTHR12789">
    <property type="entry name" value="DENSITY-REGULATED PROTEIN HOMOLOG"/>
    <property type="match status" value="1"/>
</dbReference>
<dbReference type="InterPro" id="IPR005872">
    <property type="entry name" value="SUI1_arc_bac"/>
</dbReference>
<dbReference type="GO" id="GO:0003729">
    <property type="term" value="F:mRNA binding"/>
    <property type="evidence" value="ECO:0007669"/>
    <property type="project" value="TreeGrafter"/>
</dbReference>
<comment type="similarity">
    <text evidence="1">Belongs to the SUI1 family.</text>
</comment>
<dbReference type="GO" id="GO:0003743">
    <property type="term" value="F:translation initiation factor activity"/>
    <property type="evidence" value="ECO:0007669"/>
    <property type="project" value="UniProtKB-KW"/>
</dbReference>
<keyword evidence="6" id="KW-0396">Initiation factor</keyword>
<dbReference type="CDD" id="cd11567">
    <property type="entry name" value="YciH_like"/>
    <property type="match status" value="1"/>
</dbReference>
<feature type="region of interest" description="Disordered" evidence="4">
    <location>
        <begin position="1"/>
        <end position="36"/>
    </location>
</feature>
<dbReference type="Gene3D" id="3.30.780.10">
    <property type="entry name" value="SUI1-like domain"/>
    <property type="match status" value="1"/>
</dbReference>
<dbReference type="GO" id="GO:0001731">
    <property type="term" value="P:formation of translation preinitiation complex"/>
    <property type="evidence" value="ECO:0007669"/>
    <property type="project" value="TreeGrafter"/>
</dbReference>
<name>A0A1I2HVR3_9BACT</name>
<dbReference type="STRING" id="1003.SAMN04488541_102663"/>
<keyword evidence="7" id="KW-1185">Reference proteome</keyword>
<dbReference type="InterPro" id="IPR036877">
    <property type="entry name" value="SUI1_dom_sf"/>
</dbReference>
<dbReference type="InterPro" id="IPR050318">
    <property type="entry name" value="DENR/SUI1_TIF"/>
</dbReference>
<reference evidence="6 7" key="1">
    <citation type="submission" date="2016-10" db="EMBL/GenBank/DDBJ databases">
        <authorList>
            <person name="de Groot N.N."/>
        </authorList>
    </citation>
    <scope>NUCLEOTIDE SEQUENCE [LARGE SCALE GENOMIC DNA]</scope>
    <source>
        <strain>GEY</strain>
        <strain evidence="7">DSM 9560</strain>
    </source>
</reference>
<feature type="domain" description="SUI1" evidence="5">
    <location>
        <begin position="41"/>
        <end position="107"/>
    </location>
</feature>
<feature type="compositionally biased region" description="Acidic residues" evidence="4">
    <location>
        <begin position="20"/>
        <end position="30"/>
    </location>
</feature>
<evidence type="ECO:0000313" key="7">
    <source>
        <dbReference type="Proteomes" id="UP000199513"/>
    </source>
</evidence>
<evidence type="ECO:0000256" key="1">
    <source>
        <dbReference type="ARBA" id="ARBA00005422"/>
    </source>
</evidence>
<accession>A0A1I2HVR3</accession>
<dbReference type="GO" id="GO:0006417">
    <property type="term" value="P:regulation of translation"/>
    <property type="evidence" value="ECO:0007669"/>
    <property type="project" value="UniProtKB-KW"/>
</dbReference>
<evidence type="ECO:0000256" key="3">
    <source>
        <dbReference type="ARBA" id="ARBA00022917"/>
    </source>
</evidence>